<dbReference type="GeneID" id="8890252"/>
<accession>D4PBI6</accession>
<proteinExistence type="predicted"/>
<geneLocation type="mitochondrion" evidence="1"/>
<dbReference type="EMBL" id="GU828005">
    <property type="protein sequence ID" value="ADD62198.1"/>
    <property type="molecule type" value="Genomic_DNA"/>
</dbReference>
<name>D4PBI6_VERVE</name>
<protein>
    <submittedName>
        <fullName evidence="1">Uncharacterized protein orf179</fullName>
    </submittedName>
</protein>
<dbReference type="AlphaFoldDB" id="D4PBI6"/>
<evidence type="ECO:0000313" key="1">
    <source>
        <dbReference type="EMBL" id="ADD62198.1"/>
    </source>
</evidence>
<gene>
    <name evidence="1" type="primary">orf179</name>
</gene>
<sequence>MLNKSFLAPKADRVASKQLNFLMLNSPFTVIINNYKSNFIDLTVLRTLIIKNNGFSYHPNKNIKARAFEGFNMVLSPNVLSGLVVFAFFREYSNLKSFLDSFSALSDLNKLSYFSLLINGHLSNKLILSESAFSISKKLNLAKTTFAFNKNLFANSFNIVNFPLNKIYSILNAYIKSIN</sequence>
<keyword evidence="1" id="KW-0496">Mitochondrion</keyword>
<dbReference type="RefSeq" id="YP_003540814.1">
    <property type="nucleotide sequence ID" value="NC_013986.1"/>
</dbReference>
<reference evidence="1" key="1">
    <citation type="journal article" date="2010" name="Eukaryot. Cell">
        <title>Abundant 5S rRNA-like transcripts encoded by the mitochondrial genome in amoebozoa.</title>
        <authorList>
            <person name="Bullerwell C.E."/>
            <person name="Burger G."/>
            <person name="Gott J.M."/>
            <person name="Kourennaia O."/>
            <person name="Schnare M.N."/>
            <person name="Gray M.W."/>
        </authorList>
    </citation>
    <scope>NUCLEOTIDE SEQUENCE</scope>
</reference>
<organism evidence="1">
    <name type="scientific">Vermamoeba vermiformis</name>
    <name type="common">Amoeba</name>
    <name type="synonym">Hartmannella vermiformis</name>
    <dbReference type="NCBI Taxonomy" id="5778"/>
    <lineage>
        <taxon>Eukaryota</taxon>
        <taxon>Amoebozoa</taxon>
        <taxon>Tubulinea</taxon>
        <taxon>Echinamoebida</taxon>
        <taxon>Vermamoeba</taxon>
    </lineage>
</organism>